<dbReference type="Gene3D" id="3.40.50.150">
    <property type="entry name" value="Vaccinia Virus protein VP39"/>
    <property type="match status" value="1"/>
</dbReference>
<proteinExistence type="inferred from homology"/>
<keyword evidence="13" id="KW-1185">Reference proteome</keyword>
<dbReference type="Pfam" id="PF01135">
    <property type="entry name" value="PCMT"/>
    <property type="match status" value="1"/>
</dbReference>
<dbReference type="EC" id="2.1.1.77" evidence="3"/>
<comment type="caution">
    <text evidence="12">The sequence shown here is derived from an EMBL/GenBank/DDBJ whole genome shotgun (WGS) entry which is preliminary data.</text>
</comment>
<keyword evidence="5" id="KW-0963">Cytoplasm</keyword>
<dbReference type="SUPFAM" id="SSF53335">
    <property type="entry name" value="S-adenosyl-L-methionine-dependent methyltransferases"/>
    <property type="match status" value="1"/>
</dbReference>
<evidence type="ECO:0000256" key="9">
    <source>
        <dbReference type="ARBA" id="ARBA00030757"/>
    </source>
</evidence>
<evidence type="ECO:0000256" key="10">
    <source>
        <dbReference type="ARBA" id="ARBA00031323"/>
    </source>
</evidence>
<evidence type="ECO:0000256" key="11">
    <source>
        <dbReference type="ARBA" id="ARBA00031350"/>
    </source>
</evidence>
<dbReference type="PANTHER" id="PTHR11579">
    <property type="entry name" value="PROTEIN-L-ISOASPARTATE O-METHYLTRANSFERASE"/>
    <property type="match status" value="1"/>
</dbReference>
<comment type="subcellular location">
    <subcellularLocation>
        <location evidence="1">Cytoplasm</location>
    </subcellularLocation>
</comment>
<dbReference type="InterPro" id="IPR000682">
    <property type="entry name" value="PCMT"/>
</dbReference>
<keyword evidence="8" id="KW-0949">S-adenosyl-L-methionine</keyword>
<evidence type="ECO:0000256" key="7">
    <source>
        <dbReference type="ARBA" id="ARBA00022679"/>
    </source>
</evidence>
<evidence type="ECO:0000256" key="8">
    <source>
        <dbReference type="ARBA" id="ARBA00022691"/>
    </source>
</evidence>
<dbReference type="PANTHER" id="PTHR11579:SF0">
    <property type="entry name" value="PROTEIN-L-ISOASPARTATE(D-ASPARTATE) O-METHYLTRANSFERASE"/>
    <property type="match status" value="1"/>
</dbReference>
<dbReference type="RefSeq" id="WP_336925607.1">
    <property type="nucleotide sequence ID" value="NZ_JBANRO010000004.1"/>
</dbReference>
<dbReference type="Proteomes" id="UP001595456">
    <property type="component" value="Unassembled WGS sequence"/>
</dbReference>
<comment type="similarity">
    <text evidence="2">Belongs to the methyltransferase superfamily. L-isoaspartyl/D-aspartyl protein methyltransferase family.</text>
</comment>
<evidence type="ECO:0000256" key="4">
    <source>
        <dbReference type="ARBA" id="ARBA00013346"/>
    </source>
</evidence>
<evidence type="ECO:0000313" key="13">
    <source>
        <dbReference type="Proteomes" id="UP001595456"/>
    </source>
</evidence>
<evidence type="ECO:0000256" key="1">
    <source>
        <dbReference type="ARBA" id="ARBA00004496"/>
    </source>
</evidence>
<protein>
    <recommendedName>
        <fullName evidence="4">Protein-L-isoaspartate O-methyltransferase</fullName>
        <ecNumber evidence="3">2.1.1.77</ecNumber>
    </recommendedName>
    <alternativeName>
        <fullName evidence="11">L-isoaspartyl protein carboxyl methyltransferase</fullName>
    </alternativeName>
    <alternativeName>
        <fullName evidence="9">Protein L-isoaspartyl methyltransferase</fullName>
    </alternativeName>
    <alternativeName>
        <fullName evidence="10">Protein-beta-aspartate methyltransferase</fullName>
    </alternativeName>
</protein>
<evidence type="ECO:0000313" key="12">
    <source>
        <dbReference type="EMBL" id="MFC3096558.1"/>
    </source>
</evidence>
<evidence type="ECO:0000256" key="2">
    <source>
        <dbReference type="ARBA" id="ARBA00005369"/>
    </source>
</evidence>
<dbReference type="InterPro" id="IPR029063">
    <property type="entry name" value="SAM-dependent_MTases_sf"/>
</dbReference>
<accession>A0ABV7E213</accession>
<reference evidence="13" key="1">
    <citation type="journal article" date="2019" name="Int. J. Syst. Evol. Microbiol.">
        <title>The Global Catalogue of Microorganisms (GCM) 10K type strain sequencing project: providing services to taxonomists for standard genome sequencing and annotation.</title>
        <authorList>
            <consortium name="The Broad Institute Genomics Platform"/>
            <consortium name="The Broad Institute Genome Sequencing Center for Infectious Disease"/>
            <person name="Wu L."/>
            <person name="Ma J."/>
        </authorList>
    </citation>
    <scope>NUCLEOTIDE SEQUENCE [LARGE SCALE GENOMIC DNA]</scope>
    <source>
        <strain evidence="13">KCTC 52607</strain>
    </source>
</reference>
<evidence type="ECO:0000256" key="3">
    <source>
        <dbReference type="ARBA" id="ARBA00011890"/>
    </source>
</evidence>
<keyword evidence="6" id="KW-0489">Methyltransferase</keyword>
<gene>
    <name evidence="12" type="ORF">ACFODU_01925</name>
</gene>
<sequence length="203" mass="21553">MTLLESPQTTAEGFAAARQAMIDSQLRTSGVTEVNTIARMRAVPREDFVPAAARDFAYMDRAVPLGDGRFLAAPLVNGTMVQEAAPQPHETAILVDGGSGYMAEVLRPLVAKLTVLTPAEALATPRGQGKADLIVIDGAIEQMPDSLAKRLADNGRVVTGLVENGITSVARGRKAGGQIVFLKLAEMGVPRLPEFDKPKGWSF</sequence>
<name>A0ABV7E213_9SPHN</name>
<organism evidence="12 13">
    <name type="scientific">Alteraurantiacibacter palmitatis</name>
    <dbReference type="NCBI Taxonomy" id="2054628"/>
    <lineage>
        <taxon>Bacteria</taxon>
        <taxon>Pseudomonadati</taxon>
        <taxon>Pseudomonadota</taxon>
        <taxon>Alphaproteobacteria</taxon>
        <taxon>Sphingomonadales</taxon>
        <taxon>Erythrobacteraceae</taxon>
        <taxon>Alteraurantiacibacter</taxon>
    </lineage>
</organism>
<dbReference type="EMBL" id="JBHRST010000002">
    <property type="protein sequence ID" value="MFC3096558.1"/>
    <property type="molecule type" value="Genomic_DNA"/>
</dbReference>
<evidence type="ECO:0000256" key="6">
    <source>
        <dbReference type="ARBA" id="ARBA00022603"/>
    </source>
</evidence>
<evidence type="ECO:0000256" key="5">
    <source>
        <dbReference type="ARBA" id="ARBA00022490"/>
    </source>
</evidence>
<keyword evidence="7" id="KW-0808">Transferase</keyword>